<organism evidence="1 2">
    <name type="scientific">Agrobacterium genomosp. 13 str. CFBP 6927</name>
    <dbReference type="NCBI Taxonomy" id="1183428"/>
    <lineage>
        <taxon>Bacteria</taxon>
        <taxon>Pseudomonadati</taxon>
        <taxon>Pseudomonadota</taxon>
        <taxon>Alphaproteobacteria</taxon>
        <taxon>Hyphomicrobiales</taxon>
        <taxon>Rhizobiaceae</taxon>
        <taxon>Rhizobium/Agrobacterium group</taxon>
        <taxon>Agrobacterium</taxon>
        <taxon>Agrobacterium tumefaciens complex</taxon>
    </lineage>
</organism>
<accession>A0ABM9VE41</accession>
<evidence type="ECO:0000313" key="2">
    <source>
        <dbReference type="Proteomes" id="UP000191812"/>
    </source>
</evidence>
<gene>
    <name evidence="1" type="ORF">AGR13a_Cc220051</name>
</gene>
<proteinExistence type="predicted"/>
<evidence type="ECO:0000313" key="1">
    <source>
        <dbReference type="EMBL" id="CUX23342.1"/>
    </source>
</evidence>
<name>A0ABM9VE41_9HYPH</name>
<comment type="caution">
    <text evidence="1">The sequence shown here is derived from an EMBL/GenBank/DDBJ whole genome shotgun (WGS) entry which is preliminary data.</text>
</comment>
<protein>
    <submittedName>
        <fullName evidence="1">Uncharacterized protein</fullName>
    </submittedName>
</protein>
<sequence>MRGNVVTGWFPKGPSVRIKAKDARFTSVLAVLHTGFRAKYKRPGAILMKLSLGGYNRPALVLGDRCAFLDGNDIADLILIVFVVRLVLLRTANGLLKQRVSESTLNADNDSLLVLVGHYDALQNAFRHIIFP</sequence>
<dbReference type="EMBL" id="FBWH01000015">
    <property type="protein sequence ID" value="CUX23342.1"/>
    <property type="molecule type" value="Genomic_DNA"/>
</dbReference>
<keyword evidence="2" id="KW-1185">Reference proteome</keyword>
<reference evidence="1 2" key="1">
    <citation type="submission" date="2016-01" db="EMBL/GenBank/DDBJ databases">
        <authorList>
            <person name="Regsiter A."/>
            <person name="william w."/>
        </authorList>
    </citation>
    <scope>NUCLEOTIDE SEQUENCE [LARGE SCALE GENOMIC DNA]</scope>
    <source>
        <strain evidence="1 2">CFBP 6927</strain>
    </source>
</reference>
<dbReference type="Proteomes" id="UP000191812">
    <property type="component" value="Unassembled WGS sequence"/>
</dbReference>